<organism evidence="1 2">
    <name type="scientific">Tanacetum coccineum</name>
    <dbReference type="NCBI Taxonomy" id="301880"/>
    <lineage>
        <taxon>Eukaryota</taxon>
        <taxon>Viridiplantae</taxon>
        <taxon>Streptophyta</taxon>
        <taxon>Embryophyta</taxon>
        <taxon>Tracheophyta</taxon>
        <taxon>Spermatophyta</taxon>
        <taxon>Magnoliopsida</taxon>
        <taxon>eudicotyledons</taxon>
        <taxon>Gunneridae</taxon>
        <taxon>Pentapetalae</taxon>
        <taxon>asterids</taxon>
        <taxon>campanulids</taxon>
        <taxon>Asterales</taxon>
        <taxon>Asteraceae</taxon>
        <taxon>Asteroideae</taxon>
        <taxon>Anthemideae</taxon>
        <taxon>Anthemidinae</taxon>
        <taxon>Tanacetum</taxon>
    </lineage>
</organism>
<dbReference type="Proteomes" id="UP001151760">
    <property type="component" value="Unassembled WGS sequence"/>
</dbReference>
<dbReference type="Pfam" id="PF04827">
    <property type="entry name" value="Plant_tran"/>
    <property type="match status" value="1"/>
</dbReference>
<keyword evidence="2" id="KW-1185">Reference proteome</keyword>
<evidence type="ECO:0000313" key="1">
    <source>
        <dbReference type="EMBL" id="GJS67930.1"/>
    </source>
</evidence>
<reference evidence="1" key="1">
    <citation type="journal article" date="2022" name="Int. J. Mol. Sci.">
        <title>Draft Genome of Tanacetum Coccineum: Genomic Comparison of Closely Related Tanacetum-Family Plants.</title>
        <authorList>
            <person name="Yamashiro T."/>
            <person name="Shiraishi A."/>
            <person name="Nakayama K."/>
            <person name="Satake H."/>
        </authorList>
    </citation>
    <scope>NUCLEOTIDE SEQUENCE</scope>
</reference>
<proteinExistence type="predicted"/>
<reference evidence="1" key="2">
    <citation type="submission" date="2022-01" db="EMBL/GenBank/DDBJ databases">
        <authorList>
            <person name="Yamashiro T."/>
            <person name="Shiraishi A."/>
            <person name="Satake H."/>
            <person name="Nakayama K."/>
        </authorList>
    </citation>
    <scope>NUCLEOTIDE SEQUENCE</scope>
</reference>
<comment type="caution">
    <text evidence="1">The sequence shown here is derived from an EMBL/GenBank/DDBJ whole genome shotgun (WGS) entry which is preliminary data.</text>
</comment>
<dbReference type="InterPro" id="IPR006912">
    <property type="entry name" value="Harbinger_derived_prot"/>
</dbReference>
<evidence type="ECO:0000313" key="2">
    <source>
        <dbReference type="Proteomes" id="UP001151760"/>
    </source>
</evidence>
<accession>A0ABQ4XSX4</accession>
<dbReference type="PANTHER" id="PTHR47150:SF4">
    <property type="entry name" value="HARBINGER TRANSPOSASE-DERIVED PROTEIN-RELATED"/>
    <property type="match status" value="1"/>
</dbReference>
<dbReference type="PANTHER" id="PTHR47150">
    <property type="entry name" value="OS12G0169200 PROTEIN"/>
    <property type="match status" value="1"/>
</dbReference>
<protein>
    <submittedName>
        <fullName evidence="1">WAT1-related protein</fullName>
    </submittedName>
</protein>
<name>A0ABQ4XSX4_9ASTR</name>
<gene>
    <name evidence="1" type="ORF">Tco_0682495</name>
</gene>
<sequence length="172" mass="19455">MHIDSGREGVSPLLKCTGREGVFLLLKCTFAIHQLAYGLVPDVLDEYLQMSEKTSRLSLDHFCNSVMAIFGPEYLRKPTTTDVVKLYRHHEETHGFSGMLGSLDSPEISFVANGVTYPWGYYPVDGIYPELAKLVKTIPEPSDDDYKRIKYKQMQESAMNDVELAFGVLKKK</sequence>
<dbReference type="EMBL" id="BQNB010009753">
    <property type="protein sequence ID" value="GJS67930.1"/>
    <property type="molecule type" value="Genomic_DNA"/>
</dbReference>